<keyword evidence="1" id="KW-1133">Transmembrane helix</keyword>
<keyword evidence="1" id="KW-0472">Membrane</keyword>
<keyword evidence="1" id="KW-0812">Transmembrane</keyword>
<dbReference type="RefSeq" id="WP_120169392.1">
    <property type="nucleotide sequence ID" value="NZ_MCIB01000019.1"/>
</dbReference>
<protein>
    <submittedName>
        <fullName evidence="2">Uncharacterized protein</fullName>
    </submittedName>
</protein>
<gene>
    <name evidence="2" type="ORF">BET03_12625</name>
</gene>
<feature type="transmembrane region" description="Helical" evidence="1">
    <location>
        <begin position="517"/>
        <end position="539"/>
    </location>
</feature>
<reference evidence="2 3" key="1">
    <citation type="submission" date="2016-08" db="EMBL/GenBank/DDBJ databases">
        <title>Novel Firmicutes and Novel Genomes.</title>
        <authorList>
            <person name="Poppleton D.I."/>
            <person name="Gribaldo S."/>
        </authorList>
    </citation>
    <scope>NUCLEOTIDE SEQUENCE [LARGE SCALE GENOMIC DNA]</scope>
    <source>
        <strain evidence="2 3">CTT3</strain>
    </source>
</reference>
<feature type="transmembrane region" description="Helical" evidence="1">
    <location>
        <begin position="412"/>
        <end position="438"/>
    </location>
</feature>
<organism evidence="2 3">
    <name type="scientific">Thermohalobacter berrensis</name>
    <dbReference type="NCBI Taxonomy" id="99594"/>
    <lineage>
        <taxon>Bacteria</taxon>
        <taxon>Bacillati</taxon>
        <taxon>Bacillota</taxon>
        <taxon>Tissierellia</taxon>
        <taxon>Tissierellales</taxon>
        <taxon>Thermohalobacteraceae</taxon>
        <taxon>Thermohalobacter</taxon>
    </lineage>
</organism>
<accession>A0A419T1V8</accession>
<keyword evidence="3" id="KW-1185">Reference proteome</keyword>
<evidence type="ECO:0000256" key="1">
    <source>
        <dbReference type="SAM" id="Phobius"/>
    </source>
</evidence>
<name>A0A419T1V8_9FIRM</name>
<evidence type="ECO:0000313" key="3">
    <source>
        <dbReference type="Proteomes" id="UP000284177"/>
    </source>
</evidence>
<comment type="caution">
    <text evidence="2">The sequence shown here is derived from an EMBL/GenBank/DDBJ whole genome shotgun (WGS) entry which is preliminary data.</text>
</comment>
<proteinExistence type="predicted"/>
<feature type="transmembrane region" description="Helical" evidence="1">
    <location>
        <begin position="487"/>
        <end position="508"/>
    </location>
</feature>
<dbReference type="AlphaFoldDB" id="A0A419T1V8"/>
<dbReference type="EMBL" id="MCIB01000019">
    <property type="protein sequence ID" value="RKD31455.1"/>
    <property type="molecule type" value="Genomic_DNA"/>
</dbReference>
<sequence>MKRRFYVKTIALIVLIILCFLTIHTYNHVKIKAIRYTNNWGKHKEIGESYLNRMPLIGEIEDSILTVTFNGKNSLNYYNYNYQGNIIDKGKSTLEGFDIDEIFEIYLIRDKLVYKHKNNVYMTKYQKGIGFTKPEILLENVLGLNMNIADNKNVVSTYNKENISIYNFEDGNLEKLYQFQNKWNLKKVYFKTFSDKEYIFLVCNSNNYANEIIGGKIKNESINNLKSIDRRAIKSSETINQIYIERIDKSFFIGYTITSSGRERATTLYYKIIDSNTFQVLKDNVINDTYIDSMYQFGENVFIKSSGAYIEVFASGINTLNKYAIYPDIFKVKIDKSGEVVSTDFITYTQNYSKYPALLDIKYGRYLVWYDIKGEGYKLMLTSTNKEFVSLNSKPTSNDYKSAFLNALSSPFYAIAFVFLKGTQMLIYILAVFLPIGFIFHRFRVENEKLKGAICLFAYIVLNLILYKSTYFTENIIRFMPEFLKFYLAPYVVPLIINLISGITLYIFYSENKKRSYIAYIVFFIVVDVYFSNLLFVPFSMTKLLLK</sequence>
<dbReference type="Proteomes" id="UP000284177">
    <property type="component" value="Unassembled WGS sequence"/>
</dbReference>
<feature type="transmembrane region" description="Helical" evidence="1">
    <location>
        <begin position="450"/>
        <end position="467"/>
    </location>
</feature>
<evidence type="ECO:0000313" key="2">
    <source>
        <dbReference type="EMBL" id="RKD31455.1"/>
    </source>
</evidence>
<dbReference type="OrthoDB" id="1947349at2"/>